<sequence>MKSKLLLLALAVGITMPSSSNAQKAPVTLTIVCGSIGDEFELCRDNVAAWSKKTGNNVRVLETSANSSERLANYQRVLGEQSADIDIYQIDVVWPGIVNEYMIDLSPYFKAADQRQYISGILKSYKIGSKLVAVPWYTDGGALYYRTDLLQKYGYKTPPTSWNDLVTMAERIQEGERKTNPNFVGFAYNGRANEGLTCFALEVMSAFGAGTIVDLNGAITVNNQWSAAALDFAAKRFKNISPQNIAAFDGEKTRTLFQEGNAAFMRHWPFAYALAQDQNSAIRGKFGLARLPSGPRGRFPATQGGWGLAVSKFSKNPSVAADLIKFLTSADIQRERALRKGYQPTVQSVYSDDRVVNAYPYFRSFVGRVPVSRPSAVTGAKYARVSAAFAQTVQDVLSGKSDAKEALTALETQLNGIKGSGWTEK</sequence>
<accession>A0A318S7B4</accession>
<keyword evidence="2" id="KW-0813">Transport</keyword>
<dbReference type="CDD" id="cd14750">
    <property type="entry name" value="PBP2_TMBP"/>
    <property type="match status" value="1"/>
</dbReference>
<evidence type="ECO:0000256" key="1">
    <source>
        <dbReference type="ARBA" id="ARBA00008520"/>
    </source>
</evidence>
<gene>
    <name evidence="5" type="ORF">DES52_11789</name>
</gene>
<dbReference type="Gene3D" id="3.40.190.10">
    <property type="entry name" value="Periplasmic binding protein-like II"/>
    <property type="match status" value="2"/>
</dbReference>
<evidence type="ECO:0000313" key="5">
    <source>
        <dbReference type="EMBL" id="PYE50571.1"/>
    </source>
</evidence>
<keyword evidence="3 4" id="KW-0732">Signal</keyword>
<keyword evidence="6" id="KW-1185">Reference proteome</keyword>
<dbReference type="OrthoDB" id="9808332at2"/>
<dbReference type="PANTHER" id="PTHR43649:SF34">
    <property type="entry name" value="ABC TRANSPORTER PERIPLASMIC-BINDING PROTEIN YCJN-RELATED"/>
    <property type="match status" value="1"/>
</dbReference>
<evidence type="ECO:0000313" key="6">
    <source>
        <dbReference type="Proteomes" id="UP000248326"/>
    </source>
</evidence>
<reference evidence="5 6" key="1">
    <citation type="submission" date="2018-06" db="EMBL/GenBank/DDBJ databases">
        <title>Genomic Encyclopedia of Type Strains, Phase IV (KMG-IV): sequencing the most valuable type-strain genomes for metagenomic binning, comparative biology and taxonomic classification.</title>
        <authorList>
            <person name="Goeker M."/>
        </authorList>
    </citation>
    <scope>NUCLEOTIDE SEQUENCE [LARGE SCALE GENOMIC DNA]</scope>
    <source>
        <strain evidence="5 6">DSM 18048</strain>
    </source>
</reference>
<evidence type="ECO:0000256" key="3">
    <source>
        <dbReference type="ARBA" id="ARBA00022729"/>
    </source>
</evidence>
<dbReference type="RefSeq" id="WP_110888328.1">
    <property type="nucleotide sequence ID" value="NZ_QJSX01000017.1"/>
</dbReference>
<dbReference type="Pfam" id="PF01547">
    <property type="entry name" value="SBP_bac_1"/>
    <property type="match status" value="1"/>
</dbReference>
<comment type="similarity">
    <text evidence="1">Belongs to the bacterial solute-binding protein 1 family.</text>
</comment>
<name>A0A318S7B4_9DEIO</name>
<feature type="signal peptide" evidence="4">
    <location>
        <begin position="1"/>
        <end position="22"/>
    </location>
</feature>
<dbReference type="EMBL" id="QJSX01000017">
    <property type="protein sequence ID" value="PYE50571.1"/>
    <property type="molecule type" value="Genomic_DNA"/>
</dbReference>
<dbReference type="PANTHER" id="PTHR43649">
    <property type="entry name" value="ARABINOSE-BINDING PROTEIN-RELATED"/>
    <property type="match status" value="1"/>
</dbReference>
<protein>
    <submittedName>
        <fullName evidence="5">Trehalose/maltose transport system substrate-binding protein</fullName>
    </submittedName>
</protein>
<comment type="caution">
    <text evidence="5">The sequence shown here is derived from an EMBL/GenBank/DDBJ whole genome shotgun (WGS) entry which is preliminary data.</text>
</comment>
<feature type="chain" id="PRO_5016379071" evidence="4">
    <location>
        <begin position="23"/>
        <end position="425"/>
    </location>
</feature>
<dbReference type="Proteomes" id="UP000248326">
    <property type="component" value="Unassembled WGS sequence"/>
</dbReference>
<dbReference type="AlphaFoldDB" id="A0A318S7B4"/>
<proteinExistence type="inferred from homology"/>
<organism evidence="5 6">
    <name type="scientific">Deinococcus yavapaiensis KR-236</name>
    <dbReference type="NCBI Taxonomy" id="694435"/>
    <lineage>
        <taxon>Bacteria</taxon>
        <taxon>Thermotogati</taxon>
        <taxon>Deinococcota</taxon>
        <taxon>Deinococci</taxon>
        <taxon>Deinococcales</taxon>
        <taxon>Deinococcaceae</taxon>
        <taxon>Deinococcus</taxon>
    </lineage>
</organism>
<dbReference type="InterPro" id="IPR006059">
    <property type="entry name" value="SBP"/>
</dbReference>
<dbReference type="InterPro" id="IPR050490">
    <property type="entry name" value="Bact_solute-bd_prot1"/>
</dbReference>
<dbReference type="SUPFAM" id="SSF53850">
    <property type="entry name" value="Periplasmic binding protein-like II"/>
    <property type="match status" value="1"/>
</dbReference>
<evidence type="ECO:0000256" key="4">
    <source>
        <dbReference type="SAM" id="SignalP"/>
    </source>
</evidence>
<evidence type="ECO:0000256" key="2">
    <source>
        <dbReference type="ARBA" id="ARBA00022448"/>
    </source>
</evidence>